<evidence type="ECO:0000259" key="12">
    <source>
        <dbReference type="Pfam" id="PF17941"/>
    </source>
</evidence>
<keyword evidence="14" id="KW-1185">Reference proteome</keyword>
<feature type="binding site" evidence="6">
    <location>
        <position position="441"/>
    </location>
    <ligand>
        <name>Mg(2+)</name>
        <dbReference type="ChEBI" id="CHEBI:18420"/>
    </ligand>
</feature>
<feature type="binding site" evidence="6">
    <location>
        <position position="600"/>
    </location>
    <ligand>
        <name>ATP</name>
        <dbReference type="ChEBI" id="CHEBI:30616"/>
    </ligand>
</feature>
<dbReference type="Gene3D" id="3.30.870.10">
    <property type="entry name" value="Endonuclease Chain A"/>
    <property type="match status" value="2"/>
</dbReference>
<evidence type="ECO:0000256" key="8">
    <source>
        <dbReference type="SAM" id="MobiDB-lite"/>
    </source>
</evidence>
<dbReference type="HAMAP" id="MF_00347">
    <property type="entry name" value="Polyphosphate_kinase"/>
    <property type="match status" value="1"/>
</dbReference>
<dbReference type="PATRIC" id="fig|633147.7.peg.713"/>
<dbReference type="KEGG" id="ols:Olsu_0835"/>
<evidence type="ECO:0000259" key="11">
    <source>
        <dbReference type="Pfam" id="PF13090"/>
    </source>
</evidence>
<dbReference type="Proteomes" id="UP000000333">
    <property type="component" value="Chromosome"/>
</dbReference>
<keyword evidence="3 6" id="KW-0547">Nucleotide-binding</keyword>
<dbReference type="OrthoDB" id="9761456at2"/>
<gene>
    <name evidence="6" type="primary">ppk</name>
    <name evidence="13" type="ordered locus">Olsu_0835</name>
</gene>
<dbReference type="GO" id="GO:0046872">
    <property type="term" value="F:metal ion binding"/>
    <property type="evidence" value="ECO:0007669"/>
    <property type="project" value="UniProtKB-KW"/>
</dbReference>
<comment type="catalytic activity">
    <reaction evidence="6 7">
        <text>[phosphate](n) + ATP = [phosphate](n+1) + ADP</text>
        <dbReference type="Rhea" id="RHEA:19573"/>
        <dbReference type="Rhea" id="RHEA-COMP:9859"/>
        <dbReference type="Rhea" id="RHEA-COMP:14280"/>
        <dbReference type="ChEBI" id="CHEBI:16838"/>
        <dbReference type="ChEBI" id="CHEBI:30616"/>
        <dbReference type="ChEBI" id="CHEBI:456216"/>
        <dbReference type="EC" id="2.7.4.1"/>
    </reaction>
</comment>
<dbReference type="RefSeq" id="WP_013251700.1">
    <property type="nucleotide sequence ID" value="NC_014363.1"/>
</dbReference>
<evidence type="ECO:0000256" key="2">
    <source>
        <dbReference type="ARBA" id="ARBA00022679"/>
    </source>
</evidence>
<reference evidence="13 14" key="1">
    <citation type="journal article" date="2010" name="Stand. Genomic Sci.">
        <title>Complete genome sequence of Olsenella uli type strain (VPI D76D-27C).</title>
        <authorList>
            <person name="Goker M."/>
            <person name="Held B."/>
            <person name="Lucas S."/>
            <person name="Nolan M."/>
            <person name="Yasawong M."/>
            <person name="Glavina Del Rio T."/>
            <person name="Tice H."/>
            <person name="Cheng J.F."/>
            <person name="Bruce D."/>
            <person name="Detter J.C."/>
            <person name="Tapia R."/>
            <person name="Han C."/>
            <person name="Goodwin L."/>
            <person name="Pitluck S."/>
            <person name="Liolios K."/>
            <person name="Ivanova N."/>
            <person name="Mavromatis K."/>
            <person name="Mikhailova N."/>
            <person name="Pati A."/>
            <person name="Chen A."/>
            <person name="Palaniappan K."/>
            <person name="Land M."/>
            <person name="Hauser L."/>
            <person name="Chang Y.J."/>
            <person name="Jeffries C.D."/>
            <person name="Rohde M."/>
            <person name="Sikorski J."/>
            <person name="Pukall R."/>
            <person name="Woyke T."/>
            <person name="Bristow J."/>
            <person name="Eisen J.A."/>
            <person name="Markowitz V."/>
            <person name="Hugenholtz P."/>
            <person name="Kyrpides N.C."/>
            <person name="Klenk H.P."/>
            <person name="Lapidus A."/>
        </authorList>
    </citation>
    <scope>NUCLEOTIDE SEQUENCE [LARGE SCALE GENOMIC DNA]</scope>
    <source>
        <strain evidence="14">ATCC 49627 / DSM 7084 / CIP 109912 / JCM 12494 / NCIMB 702895 / VPI D76D-27C</strain>
    </source>
</reference>
<comment type="cofactor">
    <cofactor evidence="6">
        <name>Mg(2+)</name>
        <dbReference type="ChEBI" id="CHEBI:18420"/>
    </cofactor>
</comment>
<sequence>MDKKGRRQAGGADGLRRTKPKPRKDAKGGHKGKATSEDFSYTQNREVSWLRFDDRVLDEAFDETVPLFERLKFVAIFGSNLDEWFMIRIGGLSDLTLLKRQPRDNKSNETPAEQLRTVLSMLPALIERQKDAFAQIEAHLAERGLARVSRDELTDADRVAIARHFDARLAPFVSPMIVDPRHPFPNLRNGQLYVTCSLDGDDEEGLLGLVEIPPALERVVALPPTASEWRYILVEDVVLACLDGCFGDYVVTSAATIRVTRNADLDPDGEGVGEEEDYRQHMKKVLKLRQRLQAVRLEVGGSLHADLLGYVRQELGLEERRVFTCDMPLDLSYVYGLERHIPEESVAELTFEPFRPQVSPMVDLTRPVRPQIEDHDALLFYPYESMSPLLVLLKEAAGDDACVSIRITLYRVAKQSKLCESLVLAAENGKEVTVLMELRARFDEANNIAWAERLEHAGCTVIYGSEGYKVHSKICQIAYHDQAGVSYITCLGTGNFNEKTALLYSDFMLLTAHGGIGEDGNVFFRNLSLGNLSGSYRHLGVAPSGLKPLVMRGLEREIERARRGEGAQVFMKMNSLTDRDVIDKLSDACREGVRVILIIRGICCIRANVKGRTEGLVIRQIVGRFLEHARVYAFGVETDTVYLSSADMMTRNTERRVEIAYPVLDPTCKALVVGYMNLQLADNAKARQLTEEGTWEVVGRGGNARRIASQELLLSLAYRRAHAGGVAGPLGLPTSIRTQLADDEMERLGALPAISSYGDAATPAPRPAPIPRAKGAAACANRDEVEPSSIIRGGRVSLGFRLIGLGIRELFTGSLSRRRK</sequence>
<dbReference type="Pfam" id="PF17941">
    <property type="entry name" value="PP_kinase_C_1"/>
    <property type="match status" value="1"/>
</dbReference>
<keyword evidence="2 6" id="KW-0808">Transferase</keyword>
<evidence type="ECO:0000313" key="13">
    <source>
        <dbReference type="EMBL" id="ADK67948.1"/>
    </source>
</evidence>
<evidence type="ECO:0000256" key="1">
    <source>
        <dbReference type="ARBA" id="ARBA00022553"/>
    </source>
</evidence>
<evidence type="ECO:0000259" key="10">
    <source>
        <dbReference type="Pfam" id="PF13089"/>
    </source>
</evidence>
<organism evidence="13 14">
    <name type="scientific">Olsenella uli (strain ATCC 49627 / DSM 7084 / CCUG 31166 / CIP 109912 / JCM 12494 / LMG 11480 / NCIMB 702895 / VPI D76D-27C)</name>
    <name type="common">Lactobacillus uli</name>
    <dbReference type="NCBI Taxonomy" id="633147"/>
    <lineage>
        <taxon>Bacteria</taxon>
        <taxon>Bacillati</taxon>
        <taxon>Actinomycetota</taxon>
        <taxon>Coriobacteriia</taxon>
        <taxon>Coriobacteriales</taxon>
        <taxon>Atopobiaceae</taxon>
        <taxon>Olsenella</taxon>
    </lineage>
</organism>
<dbReference type="EC" id="2.7.4.1" evidence="6 7"/>
<feature type="binding site" evidence="6">
    <location>
        <position position="628"/>
    </location>
    <ligand>
        <name>ATP</name>
        <dbReference type="ChEBI" id="CHEBI:30616"/>
    </ligand>
</feature>
<comment type="similarity">
    <text evidence="6 7">Belongs to the polyphosphate kinase 1 (PPK1) family.</text>
</comment>
<evidence type="ECO:0000313" key="14">
    <source>
        <dbReference type="Proteomes" id="UP000000333"/>
    </source>
</evidence>
<dbReference type="STRING" id="633147.Olsu_0835"/>
<protein>
    <recommendedName>
        <fullName evidence="6 7">Polyphosphate kinase</fullName>
        <ecNumber evidence="6 7">2.7.4.1</ecNumber>
    </recommendedName>
    <alternativeName>
        <fullName evidence="6">ATP-polyphosphate phosphotransferase</fullName>
    </alternativeName>
    <alternativeName>
        <fullName evidence="6">Polyphosphoric acid kinase</fullName>
    </alternativeName>
</protein>
<dbReference type="PANTHER" id="PTHR30218:SF0">
    <property type="entry name" value="POLYPHOSPHATE KINASE"/>
    <property type="match status" value="1"/>
</dbReference>
<dbReference type="Gene3D" id="3.30.1840.10">
    <property type="entry name" value="Polyphosphate kinase middle domain"/>
    <property type="match status" value="1"/>
</dbReference>
<feature type="domain" description="Polyphosphate kinase N-terminal" evidence="10">
    <location>
        <begin position="43"/>
        <end position="145"/>
    </location>
</feature>
<dbReference type="EMBL" id="CP002106">
    <property type="protein sequence ID" value="ADK67948.1"/>
    <property type="molecule type" value="Genomic_DNA"/>
</dbReference>
<evidence type="ECO:0000256" key="4">
    <source>
        <dbReference type="ARBA" id="ARBA00022777"/>
    </source>
</evidence>
<dbReference type="SUPFAM" id="SSF140356">
    <property type="entry name" value="PPK N-terminal domain-like"/>
    <property type="match status" value="1"/>
</dbReference>
<evidence type="ECO:0000256" key="7">
    <source>
        <dbReference type="RuleBase" id="RU003800"/>
    </source>
</evidence>
<keyword evidence="4 6" id="KW-0418">Kinase</keyword>
<feature type="region of interest" description="Disordered" evidence="8">
    <location>
        <begin position="1"/>
        <end position="38"/>
    </location>
</feature>
<dbReference type="GO" id="GO:0009358">
    <property type="term" value="C:polyphosphate kinase complex"/>
    <property type="evidence" value="ECO:0007669"/>
    <property type="project" value="InterPro"/>
</dbReference>
<evidence type="ECO:0000256" key="3">
    <source>
        <dbReference type="ARBA" id="ARBA00022741"/>
    </source>
</evidence>
<dbReference type="AlphaFoldDB" id="E1QZY4"/>
<keyword evidence="5 6" id="KW-0067">ATP-binding</keyword>
<dbReference type="Pfam" id="PF13090">
    <property type="entry name" value="PP_kinase_C"/>
    <property type="match status" value="1"/>
</dbReference>
<dbReference type="GO" id="GO:0008976">
    <property type="term" value="F:polyphosphate kinase activity"/>
    <property type="evidence" value="ECO:0007669"/>
    <property type="project" value="UniProtKB-UniRule"/>
</dbReference>
<dbReference type="SUPFAM" id="SSF56024">
    <property type="entry name" value="Phospholipase D/nuclease"/>
    <property type="match status" value="2"/>
</dbReference>
<dbReference type="GO" id="GO:0005524">
    <property type="term" value="F:ATP binding"/>
    <property type="evidence" value="ECO:0007669"/>
    <property type="project" value="UniProtKB-KW"/>
</dbReference>
<feature type="active site" description="Phosphohistidine intermediate" evidence="6">
    <location>
        <position position="471"/>
    </location>
</feature>
<dbReference type="InterPro" id="IPR025198">
    <property type="entry name" value="PPK_N_dom"/>
</dbReference>
<dbReference type="HOGENOM" id="CLU_009678_3_0_11"/>
<dbReference type="InterPro" id="IPR025200">
    <property type="entry name" value="PPK_C_dom2"/>
</dbReference>
<dbReference type="NCBIfam" id="TIGR03705">
    <property type="entry name" value="poly_P_kin"/>
    <property type="match status" value="1"/>
</dbReference>
<feature type="domain" description="Polyphosphate kinase C-terminal" evidence="12">
    <location>
        <begin position="371"/>
        <end position="528"/>
    </location>
</feature>
<dbReference type="Pfam" id="PF02503">
    <property type="entry name" value="PP_kinase"/>
    <property type="match status" value="1"/>
</dbReference>
<feature type="binding site" evidence="6">
    <location>
        <position position="504"/>
    </location>
    <ligand>
        <name>ATP</name>
        <dbReference type="ChEBI" id="CHEBI:30616"/>
    </ligand>
</feature>
<keyword evidence="1 6" id="KW-0597">Phosphoprotein</keyword>
<dbReference type="Gene3D" id="1.20.58.310">
    <property type="entry name" value="Polyphosphate kinase N-terminal domain"/>
    <property type="match status" value="1"/>
</dbReference>
<evidence type="ECO:0000256" key="5">
    <source>
        <dbReference type="ARBA" id="ARBA00022840"/>
    </source>
</evidence>
<accession>E1QZY4</accession>
<dbReference type="InterPro" id="IPR041108">
    <property type="entry name" value="PP_kinase_C_1"/>
</dbReference>
<dbReference type="GeneID" id="78512253"/>
<dbReference type="GO" id="GO:0006799">
    <property type="term" value="P:polyphosphate biosynthetic process"/>
    <property type="evidence" value="ECO:0007669"/>
    <property type="project" value="UniProtKB-UniRule"/>
</dbReference>
<dbReference type="InterPro" id="IPR036832">
    <property type="entry name" value="PPK_N_dom_sf"/>
</dbReference>
<feature type="binding site" evidence="6">
    <location>
        <position position="411"/>
    </location>
    <ligand>
        <name>Mg(2+)</name>
        <dbReference type="ChEBI" id="CHEBI:18420"/>
    </ligand>
</feature>
<keyword evidence="6" id="KW-0479">Metal-binding</keyword>
<evidence type="ECO:0000256" key="6">
    <source>
        <dbReference type="HAMAP-Rule" id="MF_00347"/>
    </source>
</evidence>
<name>E1QZY4_OLSUV</name>
<evidence type="ECO:0000259" key="9">
    <source>
        <dbReference type="Pfam" id="PF02503"/>
    </source>
</evidence>
<dbReference type="Pfam" id="PF13089">
    <property type="entry name" value="PP_kinase_N"/>
    <property type="match status" value="1"/>
</dbReference>
<comment type="function">
    <text evidence="6 7">Catalyzes the reversible transfer of the terminal phosphate of ATP to form a long-chain polyphosphate (polyP).</text>
</comment>
<feature type="binding site" evidence="6">
    <location>
        <position position="80"/>
    </location>
    <ligand>
        <name>ATP</name>
        <dbReference type="ChEBI" id="CHEBI:30616"/>
    </ligand>
</feature>
<comment type="PTM">
    <text evidence="6 7">An intermediate of this reaction is the autophosphorylated ppk in which a phosphate is covalently linked to a histidine residue through a N-P bond.</text>
</comment>
<proteinExistence type="inferred from homology"/>
<dbReference type="InterPro" id="IPR024953">
    <property type="entry name" value="PP_kinase_middle"/>
</dbReference>
<feature type="domain" description="Polyphosphate kinase middle" evidence="9">
    <location>
        <begin position="158"/>
        <end position="335"/>
    </location>
</feature>
<dbReference type="SUPFAM" id="SSF143724">
    <property type="entry name" value="PHP14-like"/>
    <property type="match status" value="1"/>
</dbReference>
<dbReference type="PANTHER" id="PTHR30218">
    <property type="entry name" value="POLYPHOSPHATE KINASE"/>
    <property type="match status" value="1"/>
</dbReference>
<dbReference type="InterPro" id="IPR003414">
    <property type="entry name" value="PP_kinase"/>
</dbReference>
<dbReference type="InterPro" id="IPR036830">
    <property type="entry name" value="PP_kinase_middle_dom_sf"/>
</dbReference>
<keyword evidence="6" id="KW-0460">Magnesium</keyword>
<feature type="domain" description="Polyphosphate kinase C-terminal" evidence="11">
    <location>
        <begin position="539"/>
        <end position="707"/>
    </location>
</feature>
<dbReference type="eggNOG" id="COG0855">
    <property type="taxonomic scope" value="Bacteria"/>
</dbReference>